<evidence type="ECO:0000256" key="1">
    <source>
        <dbReference type="SAM" id="MobiDB-lite"/>
    </source>
</evidence>
<accession>A0A7X6AYZ4</accession>
<proteinExistence type="predicted"/>
<feature type="compositionally biased region" description="Low complexity" evidence="1">
    <location>
        <begin position="8"/>
        <end position="21"/>
    </location>
</feature>
<dbReference type="RefSeq" id="WP_390871932.1">
    <property type="nucleotide sequence ID" value="NZ_JAALLH010000001.1"/>
</dbReference>
<dbReference type="EMBL" id="JAALLH010000001">
    <property type="protein sequence ID" value="NIY67899.1"/>
    <property type="molecule type" value="Genomic_DNA"/>
</dbReference>
<evidence type="ECO:0000313" key="3">
    <source>
        <dbReference type="Proteomes" id="UP000536624"/>
    </source>
</evidence>
<name>A0A7X6AYZ4_STRMQ</name>
<evidence type="ECO:0000313" key="2">
    <source>
        <dbReference type="EMBL" id="NIY67899.1"/>
    </source>
</evidence>
<gene>
    <name evidence="2" type="ORF">SMALB_5971</name>
</gene>
<sequence>MMSMPPTSASCAPDSTPDSSSPEPPALPGAVCAIHQPNLFPRLSTLAKLYAADRWIVLDDVQFARRDYQHRARLASLREPRARQWLSLSTHLPRGRPTLILEARLAEPHRCRRRVAELVRQHYGCSHHWHAVQEVLDPVLERFGTTDHTADITEASSLALLSSLGWRGEVLRSSALPARDGRSQRLADLAAATGSTVCLCGTGGMRYLEVEAFTEHRITVVPFRTPVVDPVWQFAREVSALWALASIGPSSLAEALRSVASAQQGAAEPHA</sequence>
<dbReference type="Proteomes" id="UP000536624">
    <property type="component" value="Unassembled WGS sequence"/>
</dbReference>
<reference evidence="2 3" key="1">
    <citation type="submission" date="2020-02" db="EMBL/GenBank/DDBJ databases">
        <title>Streptomyces malaysiensis DSM14702 (JHCC583434, PFL_A843) Genome sequencing and assembly.</title>
        <authorList>
            <person name="Samborskyy M."/>
        </authorList>
    </citation>
    <scope>NUCLEOTIDE SEQUENCE [LARGE SCALE GENOMIC DNA]</scope>
    <source>
        <strain evidence="2 3">DSM 14702</strain>
    </source>
</reference>
<protein>
    <submittedName>
        <fullName evidence="2">WbqC-like family protein</fullName>
    </submittedName>
</protein>
<comment type="caution">
    <text evidence="2">The sequence shown here is derived from an EMBL/GenBank/DDBJ whole genome shotgun (WGS) entry which is preliminary data.</text>
</comment>
<organism evidence="2 3">
    <name type="scientific">Streptomyces malaysiensis</name>
    <dbReference type="NCBI Taxonomy" id="92644"/>
    <lineage>
        <taxon>Bacteria</taxon>
        <taxon>Bacillati</taxon>
        <taxon>Actinomycetota</taxon>
        <taxon>Actinomycetes</taxon>
        <taxon>Kitasatosporales</taxon>
        <taxon>Streptomycetaceae</taxon>
        <taxon>Streptomyces</taxon>
        <taxon>Streptomyces violaceusniger group</taxon>
    </lineage>
</organism>
<dbReference type="InterPro" id="IPR014985">
    <property type="entry name" value="WbqC"/>
</dbReference>
<dbReference type="AlphaFoldDB" id="A0A7X6AYZ4"/>
<feature type="region of interest" description="Disordered" evidence="1">
    <location>
        <begin position="1"/>
        <end position="28"/>
    </location>
</feature>
<dbReference type="Pfam" id="PF08889">
    <property type="entry name" value="WbqC"/>
    <property type="match status" value="1"/>
</dbReference>